<evidence type="ECO:0000259" key="7">
    <source>
        <dbReference type="Pfam" id="PF12896"/>
    </source>
</evidence>
<evidence type="ECO:0000256" key="4">
    <source>
        <dbReference type="ARBA" id="ARBA00022786"/>
    </source>
</evidence>
<dbReference type="GO" id="GO:0051301">
    <property type="term" value="P:cell division"/>
    <property type="evidence" value="ECO:0007669"/>
    <property type="project" value="UniProtKB-KW"/>
</dbReference>
<evidence type="ECO:0000256" key="3">
    <source>
        <dbReference type="ARBA" id="ARBA00022776"/>
    </source>
</evidence>
<sequence length="764" mass="86015">MASASSIKLYGGRNMGCVVERIEWNNKMDLFAFATDKGEVVIQRLNWQKIACFPPPVKSATVRSLCWQLDDSLLAVGYSHGKVAILDVKTETIILSLSYDVDIRKVYFSRTIDCQETVEVHTFKTLKDKHNNFLPKPRLLLSRDPSLTAQDQNPLPEGSPYFMIVVLCNGKIHLLLFGALQVASIDLTQHVVHPEECAVYDVQLSGDFNAIYALLRDGKQLKMLHFHNQLLQDSMVPILGVARLCAHIQEAKNYMRYTVNLLRADLEAVQLEMDNKLAAFASSQPYASTSANFLELHIFGFATLEVEEFLTSSEKEFKKMAKGVEVSLNDMQGLVFTDLKGGAIRLFYFLNAIVGLSRMPHFYESLIVEEVAVEAMRACGSYYLKACELQRTIDTLVKEIMLFHTWLTFTVMRLSHQEIPENMLLSEAENSAVVELLSSMEPDAEDSSDEEEKAVPKRSLFNLERVSQYLENSCLTQLPPEDPDQLWDQIVAEQSFMGASNIFAPHDKNLSLVQQGEKLFNAIEGICQRPTKSIRASFALSSSIICSEFSAVDKTQDRDFVTSSFYVNEAAGCDMFAIAISWEEALILQFSRADNCFLRCSSIHLKPGLFTKRLQEDYNNLRFVDLQFYNDSTLTILTQSTSSAEGVRPHSCFIQLSLPEVTNQCTQHHKSMHLNLSNATVTRSIYDIAGLDAFKCLDGVCDMLAVSGGRRVITVLSDSNRMMTVFETEVDESEDLDMSEISLQQISEEPNPFFDDTEQLVAET</sequence>
<evidence type="ECO:0000313" key="8">
    <source>
        <dbReference type="EMBL" id="SPP80674.1"/>
    </source>
</evidence>
<dbReference type="Gene3D" id="2.130.10.10">
    <property type="entry name" value="YVTN repeat-like/Quinoprotein amine dehydrogenase"/>
    <property type="match status" value="1"/>
</dbReference>
<keyword evidence="4" id="KW-0833">Ubl conjugation pathway</keyword>
<evidence type="ECO:0000256" key="5">
    <source>
        <dbReference type="ARBA" id="ARBA00023306"/>
    </source>
</evidence>
<name>A0A3B0JE70_DROGU</name>
<evidence type="ECO:0000313" key="9">
    <source>
        <dbReference type="Proteomes" id="UP000268350"/>
    </source>
</evidence>
<dbReference type="Pfam" id="PF12896">
    <property type="entry name" value="ANAPC4"/>
    <property type="match status" value="1"/>
</dbReference>
<evidence type="ECO:0000256" key="1">
    <source>
        <dbReference type="ARBA" id="ARBA00016067"/>
    </source>
</evidence>
<dbReference type="PANTHER" id="PTHR13260:SF0">
    <property type="entry name" value="ANAPHASE-PROMOTING COMPLEX SUBUNIT 4"/>
    <property type="match status" value="1"/>
</dbReference>
<feature type="domain" description="Anaphase-promoting complex subunit 4-like WD40" evidence="6">
    <location>
        <begin position="23"/>
        <end position="109"/>
    </location>
</feature>
<gene>
    <name evidence="8" type="ORF">DGUA_6G005588</name>
</gene>
<dbReference type="OMA" id="FGMFYCG"/>
<accession>A0A3B0JE70</accession>
<keyword evidence="3" id="KW-0498">Mitosis</keyword>
<dbReference type="GO" id="GO:0034399">
    <property type="term" value="C:nuclear periphery"/>
    <property type="evidence" value="ECO:0007669"/>
    <property type="project" value="TreeGrafter"/>
</dbReference>
<dbReference type="InterPro" id="IPR015943">
    <property type="entry name" value="WD40/YVTN_repeat-like_dom_sf"/>
</dbReference>
<keyword evidence="5" id="KW-0131">Cell cycle</keyword>
<dbReference type="PANTHER" id="PTHR13260">
    <property type="entry name" value="ANAPHASE PROMOTING COMPLEX SUBUNIT 4 APC4"/>
    <property type="match status" value="1"/>
</dbReference>
<evidence type="ECO:0000259" key="6">
    <source>
        <dbReference type="Pfam" id="PF12894"/>
    </source>
</evidence>
<organism evidence="8 9">
    <name type="scientific">Drosophila guanche</name>
    <name type="common">Fruit fly</name>
    <dbReference type="NCBI Taxonomy" id="7266"/>
    <lineage>
        <taxon>Eukaryota</taxon>
        <taxon>Metazoa</taxon>
        <taxon>Ecdysozoa</taxon>
        <taxon>Arthropoda</taxon>
        <taxon>Hexapoda</taxon>
        <taxon>Insecta</taxon>
        <taxon>Pterygota</taxon>
        <taxon>Neoptera</taxon>
        <taxon>Endopterygota</taxon>
        <taxon>Diptera</taxon>
        <taxon>Brachycera</taxon>
        <taxon>Muscomorpha</taxon>
        <taxon>Ephydroidea</taxon>
        <taxon>Drosophilidae</taxon>
        <taxon>Drosophila</taxon>
        <taxon>Sophophora</taxon>
    </lineage>
</organism>
<evidence type="ECO:0000256" key="2">
    <source>
        <dbReference type="ARBA" id="ARBA00022618"/>
    </source>
</evidence>
<protein>
    <recommendedName>
        <fullName evidence="1">Anaphase-promoting complex subunit 4</fullName>
    </recommendedName>
</protein>
<dbReference type="AlphaFoldDB" id="A0A3B0JE70"/>
<dbReference type="GO" id="GO:0031145">
    <property type="term" value="P:anaphase-promoting complex-dependent catabolic process"/>
    <property type="evidence" value="ECO:0007669"/>
    <property type="project" value="InterPro"/>
</dbReference>
<keyword evidence="9" id="KW-1185">Reference proteome</keyword>
<feature type="domain" description="Anaphase-promoting complex subunit 4 long" evidence="7">
    <location>
        <begin position="223"/>
        <end position="416"/>
    </location>
</feature>
<dbReference type="GO" id="GO:0030071">
    <property type="term" value="P:regulation of mitotic metaphase/anaphase transition"/>
    <property type="evidence" value="ECO:0007669"/>
    <property type="project" value="InterPro"/>
</dbReference>
<dbReference type="SUPFAM" id="SSF50978">
    <property type="entry name" value="WD40 repeat-like"/>
    <property type="match status" value="1"/>
</dbReference>
<dbReference type="PIRSF" id="PIRSF037303">
    <property type="entry name" value="APC4"/>
    <property type="match status" value="1"/>
</dbReference>
<dbReference type="OrthoDB" id="2110451at2759"/>
<dbReference type="GO" id="GO:0005680">
    <property type="term" value="C:anaphase-promoting complex"/>
    <property type="evidence" value="ECO:0007669"/>
    <property type="project" value="InterPro"/>
</dbReference>
<dbReference type="Proteomes" id="UP000268350">
    <property type="component" value="Unassembled WGS sequence"/>
</dbReference>
<dbReference type="GO" id="GO:0070979">
    <property type="term" value="P:protein K11-linked ubiquitination"/>
    <property type="evidence" value="ECO:0007669"/>
    <property type="project" value="TreeGrafter"/>
</dbReference>
<dbReference type="Pfam" id="PF12894">
    <property type="entry name" value="ANAPC4_WD40"/>
    <property type="match status" value="1"/>
</dbReference>
<keyword evidence="2" id="KW-0132">Cell division</keyword>
<proteinExistence type="predicted"/>
<dbReference type="InterPro" id="IPR017169">
    <property type="entry name" value="APC4_metazoa"/>
</dbReference>
<dbReference type="InterPro" id="IPR024790">
    <property type="entry name" value="APC4_long_dom"/>
</dbReference>
<dbReference type="InterPro" id="IPR024977">
    <property type="entry name" value="Apc4-like_WD40_dom"/>
</dbReference>
<dbReference type="InterPro" id="IPR024789">
    <property type="entry name" value="APC4"/>
</dbReference>
<dbReference type="InterPro" id="IPR036322">
    <property type="entry name" value="WD40_repeat_dom_sf"/>
</dbReference>
<dbReference type="EMBL" id="OUUW01000005">
    <property type="protein sequence ID" value="SPP80674.1"/>
    <property type="molecule type" value="Genomic_DNA"/>
</dbReference>
<reference evidence="9" key="1">
    <citation type="submission" date="2018-01" db="EMBL/GenBank/DDBJ databases">
        <authorList>
            <person name="Alioto T."/>
            <person name="Alioto T."/>
        </authorList>
    </citation>
    <scope>NUCLEOTIDE SEQUENCE [LARGE SCALE GENOMIC DNA]</scope>
</reference>
<dbReference type="STRING" id="7266.A0A3B0JE70"/>